<evidence type="ECO:0000256" key="3">
    <source>
        <dbReference type="ARBA" id="ARBA00023163"/>
    </source>
</evidence>
<evidence type="ECO:0000313" key="6">
    <source>
        <dbReference type="Proteomes" id="UP001370348"/>
    </source>
</evidence>
<dbReference type="PROSITE" id="PS50995">
    <property type="entry name" value="HTH_MARR_2"/>
    <property type="match status" value="1"/>
</dbReference>
<dbReference type="PRINTS" id="PR00598">
    <property type="entry name" value="HTHMARR"/>
</dbReference>
<dbReference type="PANTHER" id="PTHR42756:SF1">
    <property type="entry name" value="TRANSCRIPTIONAL REPRESSOR OF EMRAB OPERON"/>
    <property type="match status" value="1"/>
</dbReference>
<dbReference type="PANTHER" id="PTHR42756">
    <property type="entry name" value="TRANSCRIPTIONAL REGULATOR, MARR"/>
    <property type="match status" value="1"/>
</dbReference>
<evidence type="ECO:0000256" key="1">
    <source>
        <dbReference type="ARBA" id="ARBA00023015"/>
    </source>
</evidence>
<dbReference type="Pfam" id="PF01047">
    <property type="entry name" value="MarR"/>
    <property type="match status" value="1"/>
</dbReference>
<reference evidence="5 6" key="1">
    <citation type="submission" date="2021-12" db="EMBL/GenBank/DDBJ databases">
        <title>Discovery of the Pendulisporaceae a myxobacterial family with distinct sporulation behavior and unique specialized metabolism.</title>
        <authorList>
            <person name="Garcia R."/>
            <person name="Popoff A."/>
            <person name="Bader C.D."/>
            <person name="Loehr J."/>
            <person name="Walesch S."/>
            <person name="Walt C."/>
            <person name="Boldt J."/>
            <person name="Bunk B."/>
            <person name="Haeckl F.J.F.P.J."/>
            <person name="Gunesch A.P."/>
            <person name="Birkelbach J."/>
            <person name="Nuebel U."/>
            <person name="Pietschmann T."/>
            <person name="Bach T."/>
            <person name="Mueller R."/>
        </authorList>
    </citation>
    <scope>NUCLEOTIDE SEQUENCE [LARGE SCALE GENOMIC DNA]</scope>
    <source>
        <strain evidence="5 6">MSr11954</strain>
    </source>
</reference>
<evidence type="ECO:0000259" key="4">
    <source>
        <dbReference type="PROSITE" id="PS50995"/>
    </source>
</evidence>
<keyword evidence="2" id="KW-0238">DNA-binding</keyword>
<gene>
    <name evidence="5" type="ORF">LZC94_03380</name>
</gene>
<dbReference type="InterPro" id="IPR036390">
    <property type="entry name" value="WH_DNA-bd_sf"/>
</dbReference>
<dbReference type="Proteomes" id="UP001370348">
    <property type="component" value="Chromosome"/>
</dbReference>
<keyword evidence="6" id="KW-1185">Reference proteome</keyword>
<evidence type="ECO:0000313" key="5">
    <source>
        <dbReference type="EMBL" id="WXB16322.1"/>
    </source>
</evidence>
<accession>A0ABZ2M023</accession>
<dbReference type="Gene3D" id="1.10.10.10">
    <property type="entry name" value="Winged helix-like DNA-binding domain superfamily/Winged helix DNA-binding domain"/>
    <property type="match status" value="1"/>
</dbReference>
<evidence type="ECO:0000256" key="2">
    <source>
        <dbReference type="ARBA" id="ARBA00023125"/>
    </source>
</evidence>
<dbReference type="EMBL" id="CP089984">
    <property type="protein sequence ID" value="WXB16322.1"/>
    <property type="molecule type" value="Genomic_DNA"/>
</dbReference>
<dbReference type="SUPFAM" id="SSF46785">
    <property type="entry name" value="Winged helix' DNA-binding domain"/>
    <property type="match status" value="1"/>
</dbReference>
<dbReference type="SMART" id="SM00347">
    <property type="entry name" value="HTH_MARR"/>
    <property type="match status" value="1"/>
</dbReference>
<protein>
    <submittedName>
        <fullName evidence="5">MarR family transcriptional regulator</fullName>
    </submittedName>
</protein>
<sequence length="139" mass="15792">MASRATYPIPHMTRLVRRVHAKVHEEALGMNSKQVYLLATLEDRGALPQQNLCDTLRTTQNTIVTWLNELEEAGYVERVRDPNDRRKHNVALTRAGHLALERAERELLRLEDEVLAALSADERAQLRKLLAKALAVPPL</sequence>
<dbReference type="InterPro" id="IPR000835">
    <property type="entry name" value="HTH_MarR-typ"/>
</dbReference>
<keyword evidence="1" id="KW-0805">Transcription regulation</keyword>
<organism evidence="5 6">
    <name type="scientific">Pendulispora albinea</name>
    <dbReference type="NCBI Taxonomy" id="2741071"/>
    <lineage>
        <taxon>Bacteria</taxon>
        <taxon>Pseudomonadati</taxon>
        <taxon>Myxococcota</taxon>
        <taxon>Myxococcia</taxon>
        <taxon>Myxococcales</taxon>
        <taxon>Sorangiineae</taxon>
        <taxon>Pendulisporaceae</taxon>
        <taxon>Pendulispora</taxon>
    </lineage>
</organism>
<dbReference type="InterPro" id="IPR036388">
    <property type="entry name" value="WH-like_DNA-bd_sf"/>
</dbReference>
<feature type="domain" description="HTH marR-type" evidence="4">
    <location>
        <begin position="1"/>
        <end position="135"/>
    </location>
</feature>
<proteinExistence type="predicted"/>
<keyword evidence="3" id="KW-0804">Transcription</keyword>
<dbReference type="RefSeq" id="WP_394825947.1">
    <property type="nucleotide sequence ID" value="NZ_CP089984.1"/>
</dbReference>
<name>A0ABZ2M023_9BACT</name>